<proteinExistence type="predicted"/>
<dbReference type="AlphaFoldDB" id="A0A939PQ76"/>
<dbReference type="RefSeq" id="WP_208262414.1">
    <property type="nucleotide sequence ID" value="NZ_JAGEOJ010000025.1"/>
</dbReference>
<organism evidence="2 3">
    <name type="scientific">Actinomadura barringtoniae</name>
    <dbReference type="NCBI Taxonomy" id="1427535"/>
    <lineage>
        <taxon>Bacteria</taxon>
        <taxon>Bacillati</taxon>
        <taxon>Actinomycetota</taxon>
        <taxon>Actinomycetes</taxon>
        <taxon>Streptosporangiales</taxon>
        <taxon>Thermomonosporaceae</taxon>
        <taxon>Actinomadura</taxon>
    </lineage>
</organism>
<dbReference type="Proteomes" id="UP000669179">
    <property type="component" value="Unassembled WGS sequence"/>
</dbReference>
<name>A0A939PQ76_9ACTN</name>
<gene>
    <name evidence="2" type="ORF">J4573_44445</name>
</gene>
<evidence type="ECO:0000313" key="3">
    <source>
        <dbReference type="Proteomes" id="UP000669179"/>
    </source>
</evidence>
<feature type="compositionally biased region" description="Acidic residues" evidence="1">
    <location>
        <begin position="80"/>
        <end position="89"/>
    </location>
</feature>
<comment type="caution">
    <text evidence="2">The sequence shown here is derived from an EMBL/GenBank/DDBJ whole genome shotgun (WGS) entry which is preliminary data.</text>
</comment>
<keyword evidence="3" id="KW-1185">Reference proteome</keyword>
<evidence type="ECO:0000313" key="2">
    <source>
        <dbReference type="EMBL" id="MBO2454203.1"/>
    </source>
</evidence>
<protein>
    <submittedName>
        <fullName evidence="2">Uncharacterized protein</fullName>
    </submittedName>
</protein>
<sequence length="318" mass="35030">MSPKTATDEQSRLAEQITKLAAAHDLTLVPVTPFAAQGAVTVRMDIGDMTAEAFVKLAATSGQKLFYLEATRFDIDDLEEMHDPDDADHSDDAAQTEAQTELSRKMRALSKTASRFLGWPISLEAAFLADGVPHFWSTDDATWHQELQEALRGLQPDAPGTDDLELSEAEEERHIELLAAELLALPAFRAATSETGRRRVAKAHIATNIDQELPERELDHIRWRAISHALDAATVEEQRQYSGAEQRLPELAREIAADPAYRAARTAAARKHRVRDHLIGQADGYSPPGRLVDLLLDTMSSLPRSSDGTTAQMLPLPD</sequence>
<evidence type="ECO:0000256" key="1">
    <source>
        <dbReference type="SAM" id="MobiDB-lite"/>
    </source>
</evidence>
<feature type="region of interest" description="Disordered" evidence="1">
    <location>
        <begin position="80"/>
        <end position="99"/>
    </location>
</feature>
<reference evidence="2" key="1">
    <citation type="submission" date="2021-03" db="EMBL/GenBank/DDBJ databases">
        <authorList>
            <person name="Kanchanasin P."/>
            <person name="Saeng-In P."/>
            <person name="Phongsopitanun W."/>
            <person name="Yuki M."/>
            <person name="Kudo T."/>
            <person name="Ohkuma M."/>
            <person name="Tanasupawat S."/>
        </authorList>
    </citation>
    <scope>NUCLEOTIDE SEQUENCE</scope>
    <source>
        <strain evidence="2">GKU 128</strain>
    </source>
</reference>
<accession>A0A939PQ76</accession>
<dbReference type="EMBL" id="JAGEOJ010000025">
    <property type="protein sequence ID" value="MBO2454203.1"/>
    <property type="molecule type" value="Genomic_DNA"/>
</dbReference>